<reference evidence="2 3" key="1">
    <citation type="submission" date="2016-02" db="EMBL/GenBank/DDBJ databases">
        <title>Genome analysis of coral dinoflagellate symbionts highlights evolutionary adaptations to a symbiotic lifestyle.</title>
        <authorList>
            <person name="Aranda M."/>
            <person name="Li Y."/>
            <person name="Liew Y.J."/>
            <person name="Baumgarten S."/>
            <person name="Simakov O."/>
            <person name="Wilson M."/>
            <person name="Piel J."/>
            <person name="Ashoor H."/>
            <person name="Bougouffa S."/>
            <person name="Bajic V.B."/>
            <person name="Ryu T."/>
            <person name="Ravasi T."/>
            <person name="Bayer T."/>
            <person name="Micklem G."/>
            <person name="Kim H."/>
            <person name="Bhak J."/>
            <person name="Lajeunesse T.C."/>
            <person name="Voolstra C.R."/>
        </authorList>
    </citation>
    <scope>NUCLEOTIDE SEQUENCE [LARGE SCALE GENOMIC DNA]</scope>
    <source>
        <strain evidence="2 3">CCMP2467</strain>
    </source>
</reference>
<protein>
    <submittedName>
        <fullName evidence="2">Uncharacterized protein</fullName>
    </submittedName>
</protein>
<dbReference type="AlphaFoldDB" id="A0A1Q9C8R7"/>
<proteinExistence type="predicted"/>
<accession>A0A1Q9C8R7</accession>
<evidence type="ECO:0000313" key="3">
    <source>
        <dbReference type="Proteomes" id="UP000186817"/>
    </source>
</evidence>
<feature type="compositionally biased region" description="Polar residues" evidence="1">
    <location>
        <begin position="137"/>
        <end position="146"/>
    </location>
</feature>
<evidence type="ECO:0000313" key="2">
    <source>
        <dbReference type="EMBL" id="OLP79310.1"/>
    </source>
</evidence>
<evidence type="ECO:0000256" key="1">
    <source>
        <dbReference type="SAM" id="MobiDB-lite"/>
    </source>
</evidence>
<dbReference type="EMBL" id="LSRX01001501">
    <property type="protein sequence ID" value="OLP79310.1"/>
    <property type="molecule type" value="Genomic_DNA"/>
</dbReference>
<feature type="compositionally biased region" description="Polar residues" evidence="1">
    <location>
        <begin position="85"/>
        <end position="94"/>
    </location>
</feature>
<feature type="compositionally biased region" description="Basic and acidic residues" evidence="1">
    <location>
        <begin position="148"/>
        <end position="158"/>
    </location>
</feature>
<dbReference type="Proteomes" id="UP000186817">
    <property type="component" value="Unassembled WGS sequence"/>
</dbReference>
<keyword evidence="3" id="KW-1185">Reference proteome</keyword>
<feature type="region of interest" description="Disordered" evidence="1">
    <location>
        <begin position="124"/>
        <end position="158"/>
    </location>
</feature>
<gene>
    <name evidence="2" type="ORF">AK812_SmicGene40414</name>
</gene>
<feature type="region of interest" description="Disordered" evidence="1">
    <location>
        <begin position="85"/>
        <end position="112"/>
    </location>
</feature>
<comment type="caution">
    <text evidence="2">The sequence shown here is derived from an EMBL/GenBank/DDBJ whole genome shotgun (WGS) entry which is preliminary data.</text>
</comment>
<name>A0A1Q9C8R7_SYMMI</name>
<organism evidence="2 3">
    <name type="scientific">Symbiodinium microadriaticum</name>
    <name type="common">Dinoflagellate</name>
    <name type="synonym">Zooxanthella microadriatica</name>
    <dbReference type="NCBI Taxonomy" id="2951"/>
    <lineage>
        <taxon>Eukaryota</taxon>
        <taxon>Sar</taxon>
        <taxon>Alveolata</taxon>
        <taxon>Dinophyceae</taxon>
        <taxon>Suessiales</taxon>
        <taxon>Symbiodiniaceae</taxon>
        <taxon>Symbiodinium</taxon>
    </lineage>
</organism>
<sequence length="158" mass="17053">MQGFRVSGRAVLDRRQLLLALEPEAPAGVRECPHARANAMSPNTTSNHNGGDAVQAKLMQVLEKPKQKRGARSCLAHPLALTDVSPKSLTSSKAISDKEPLTIGNEHGAKTEDAEYMDVDGHDTNMANEHVLVENDPGSNKDSNQPMHIDDLQHSGTD</sequence>